<feature type="compositionally biased region" description="Acidic residues" evidence="1">
    <location>
        <begin position="760"/>
        <end position="772"/>
    </location>
</feature>
<feature type="compositionally biased region" description="Acidic residues" evidence="1">
    <location>
        <begin position="1119"/>
        <end position="1136"/>
    </location>
</feature>
<feature type="region of interest" description="Disordered" evidence="1">
    <location>
        <begin position="1209"/>
        <end position="1244"/>
    </location>
</feature>
<feature type="compositionally biased region" description="Acidic residues" evidence="1">
    <location>
        <begin position="786"/>
        <end position="821"/>
    </location>
</feature>
<feature type="compositionally biased region" description="Acidic residues" evidence="1">
    <location>
        <begin position="1097"/>
        <end position="1111"/>
    </location>
</feature>
<feature type="compositionally biased region" description="Polar residues" evidence="1">
    <location>
        <begin position="1223"/>
        <end position="1238"/>
    </location>
</feature>
<sequence length="1675" mass="189937">MGKLNKSELLEGVRNIIQESFNRDTENFDGTTKFNIHRYVNGLIEEGHKNPELMSYLINYNNALANGAQDFMLFEQFGQGLAKYAKGNKSIKSVIEQMNNTLATDGANLVGYQLIEQIENPLTKDNIKYLYNQYVANKCQETKDNLVEALSPLVEDGDPVATKLNILLTEESSMSANFIHADYVNESEVKNFEKKLQEQRDKKTMDQIFSKVQRYIDEKLDEDEKARLTEKDDFCLNAIANNQGINLSEHINNIRHSDASSNQRLMEVINLYSNAINQGAYEERLYETFLQNVSKFNYLLPVSKAMKSITEKVDSKREEITLTKILEEMKDDHSSFIYVDLIQEDVARYVKEPNAINRVQLRNALMPYASDPYINEMFNVIYSDNSRRANELTEKALNIKDQINIIRENASVSNIYTPVQYVKENEAIFNVNGQFYVKKGNNIAVLEDKLVDQLDERFVELCRLVNDPHVEINEDHIILHSNDKYATIFEGYVDIYGHKESKETLRNLREMCMKYDDYDTNFYIMCSCLLENFNNIAKIDWAKHVTLNENNNINADLFKLDQNIFIATHNDAIGQHTFYRNVNPIFCKNKLNEHMGINVSSLFSDLLPSQDKIILKLNETKNQYEDSIEKYEDMIEKLNKALESASDENKEKLEKAIADAEEKLDDIKAEYKEWQKQADDVTGEDNSDDTDDDETTDDGTVTKENPNEPMSDEEVDASKDELSQPLSGEDGDSEATDNFDDEESDEGITDDEFAKFLGSDSDDDSDDDEDSEGTGFDDAAANAIDADNDSDDETDFEDSDDDYDSDDVFGSDEDSDDDSDEEAFKEVNFDDDTDDTESADDDEDIFEPEDSDETETDDEDEFGNSEDDEETASEDNDEDTYNSMTTVDMGDNSDDEETAEPGDEATDVFGGDTEDPLGTNSEIEDIPANTPKTVEDEKEEIYQPKFSYKIADVMFDENVKDGKKEKSGSVIVIVPMIDGTGKKYVENKTIEFYLDDDNNPILDNEPMTNELYAAVIDAIKNHPDYSDVCQTAEPANEEVGPTVAAQLADDDDDDDWEAAYLRDGNDEDREEYSQKLDSDDDDDDDDNWDYPLTKLSDEDDDNSDNDSDDDMFGFKMSDITDDEDEDDEDSDDDTDDKETVIIPTYKSGNTEIELPAPSADGTEIPESKKVKVKKPLKEHKSIKITPVFKNKAGKSFFLNEATIKASKSKDQKGTPLTEEIIDGSTTNEISTSDSTGNNPIEDYNEETDYDTLSKMHVKAIKSAEKANEDGNNVIVTDLTTEGHDSDTVKYFIISDNYESGDSESYAIYQIGADIYYRDAKEFYQIIEDFKDEVPGQTIESLKVDYADKGEQLTSYNITDSDDCMFIISSIFSALTGKSYDSNNKYMNENCKIKRSTKIDSDNDIDNSKVANDAKYGTKEENDFKQEIEDKQKKDGLVGALDPQQDENEAVKPKLPNVNLVTEHNKNPFLEEGAVIEYEVNDKVLYKNEPWTVFAVDEETGDKQNLKITKNGKTIDVTSKDIKPDPSQFKDIDNTPDQFEFDKNNLNKTPENPKAEKMADLNGKTVECNIVVDSMVLKNTLNGERFKANLKDILEGVDDVRVYVGDKEETWHKDNIDIDVEDWIPAVIASENDEPLRKIKVNPKSYVDTTDDTDLVDCTVAGKVTQLPKHAIRILV</sequence>
<feature type="compositionally biased region" description="Acidic residues" evidence="1">
    <location>
        <begin position="891"/>
        <end position="906"/>
    </location>
</feature>
<accession>A0ABZ0YZK2</accession>
<organism evidence="2 3">
    <name type="scientific">phage Lak_Megaphage_RVC_AP3_GC26</name>
    <dbReference type="NCBI Taxonomy" id="3109225"/>
    <lineage>
        <taxon>Viruses</taxon>
        <taxon>Duplodnaviria</taxon>
        <taxon>Heunggongvirae</taxon>
        <taxon>Uroviricota</taxon>
        <taxon>Caudoviricetes</taxon>
        <taxon>Caudoviricetes code 15 clade</taxon>
    </lineage>
</organism>
<proteinExistence type="predicted"/>
<feature type="compositionally biased region" description="Acidic residues" evidence="1">
    <location>
        <begin position="729"/>
        <end position="751"/>
    </location>
</feature>
<feature type="compositionally biased region" description="Acidic residues" evidence="1">
    <location>
        <begin position="681"/>
        <end position="697"/>
    </location>
</feature>
<feature type="compositionally biased region" description="Low complexity" evidence="1">
    <location>
        <begin position="776"/>
        <end position="785"/>
    </location>
</feature>
<dbReference type="Proteomes" id="UP001348805">
    <property type="component" value="Segment"/>
</dbReference>
<evidence type="ECO:0000313" key="2">
    <source>
        <dbReference type="EMBL" id="WQJ51100.1"/>
    </source>
</evidence>
<feature type="region of interest" description="Disordered" evidence="1">
    <location>
        <begin position="1046"/>
        <end position="1164"/>
    </location>
</feature>
<feature type="compositionally biased region" description="Acidic residues" evidence="1">
    <location>
        <begin position="1078"/>
        <end position="1088"/>
    </location>
</feature>
<protein>
    <submittedName>
        <fullName evidence="2">Uncharacterized protein</fullName>
    </submittedName>
</protein>
<keyword evidence="3" id="KW-1185">Reference proteome</keyword>
<feature type="compositionally biased region" description="Acidic residues" evidence="1">
    <location>
        <begin position="1048"/>
        <end position="1057"/>
    </location>
</feature>
<dbReference type="EMBL" id="OR769219">
    <property type="protein sequence ID" value="WQJ51100.1"/>
    <property type="molecule type" value="Genomic_DNA"/>
</dbReference>
<evidence type="ECO:0000313" key="3">
    <source>
        <dbReference type="Proteomes" id="UP001348805"/>
    </source>
</evidence>
<reference evidence="2 3" key="1">
    <citation type="submission" date="2023-11" db="EMBL/GenBank/DDBJ databases">
        <authorList>
            <person name="Cook R."/>
            <person name="Crisci M."/>
            <person name="Pye H."/>
            <person name="Adriaenssens E."/>
            <person name="Santini J."/>
        </authorList>
    </citation>
    <scope>NUCLEOTIDE SEQUENCE [LARGE SCALE GENOMIC DNA]</scope>
    <source>
        <strain evidence="2">Lak_Megaphage_RVC_AP3_GC26</strain>
    </source>
</reference>
<feature type="region of interest" description="Disordered" evidence="1">
    <location>
        <begin position="675"/>
        <end position="936"/>
    </location>
</feature>
<name>A0ABZ0YZK2_9CAUD</name>
<feature type="compositionally biased region" description="Acidic residues" evidence="1">
    <location>
        <begin position="829"/>
        <end position="880"/>
    </location>
</feature>
<evidence type="ECO:0000256" key="1">
    <source>
        <dbReference type="SAM" id="MobiDB-lite"/>
    </source>
</evidence>